<dbReference type="PROSITE" id="PS50157">
    <property type="entry name" value="ZINC_FINGER_C2H2_2"/>
    <property type="match status" value="10"/>
</dbReference>
<dbReference type="InterPro" id="IPR036236">
    <property type="entry name" value="Znf_C2H2_sf"/>
</dbReference>
<feature type="domain" description="C2H2-type" evidence="5">
    <location>
        <begin position="224"/>
        <end position="247"/>
    </location>
</feature>
<proteinExistence type="predicted"/>
<feature type="domain" description="C2H2-type" evidence="5">
    <location>
        <begin position="165"/>
        <end position="193"/>
    </location>
</feature>
<evidence type="ECO:0000313" key="7">
    <source>
        <dbReference type="RefSeq" id="XP_006814516.1"/>
    </source>
</evidence>
<dbReference type="Proteomes" id="UP000694865">
    <property type="component" value="Unplaced"/>
</dbReference>
<name>A0ABM0M3C5_SACKO</name>
<dbReference type="SMART" id="SM00355">
    <property type="entry name" value="ZnF_C2H2"/>
    <property type="match status" value="10"/>
</dbReference>
<keyword evidence="2" id="KW-0677">Repeat</keyword>
<feature type="domain" description="C2H2-type" evidence="5">
    <location>
        <begin position="252"/>
        <end position="279"/>
    </location>
</feature>
<feature type="domain" description="C2H2-type" evidence="5">
    <location>
        <begin position="280"/>
        <end position="307"/>
    </location>
</feature>
<evidence type="ECO:0000313" key="6">
    <source>
        <dbReference type="Proteomes" id="UP000694865"/>
    </source>
</evidence>
<dbReference type="PANTHER" id="PTHR23234">
    <property type="entry name" value="ZNF44 PROTEIN"/>
    <property type="match status" value="1"/>
</dbReference>
<keyword evidence="3" id="KW-0863">Zinc-finger</keyword>
<evidence type="ECO:0000256" key="2">
    <source>
        <dbReference type="ARBA" id="ARBA00022737"/>
    </source>
</evidence>
<keyword evidence="3" id="KW-0862">Zinc</keyword>
<feature type="domain" description="C2H2-type" evidence="5">
    <location>
        <begin position="392"/>
        <end position="419"/>
    </location>
</feature>
<dbReference type="Gene3D" id="3.30.160.60">
    <property type="entry name" value="Classic Zinc Finger"/>
    <property type="match status" value="9"/>
</dbReference>
<feature type="domain" description="C2H2-type" evidence="5">
    <location>
        <begin position="138"/>
        <end position="165"/>
    </location>
</feature>
<feature type="compositionally biased region" description="Low complexity" evidence="4">
    <location>
        <begin position="8"/>
        <end position="21"/>
    </location>
</feature>
<sequence>VKKTHNESTQTDDNQSTTSVSFGSTDPISVESKEKETQTIMITIPKEFSSKKTLVGMATRSSRRKQIAPKKAAITALRKRGRPSGSKTKTKKAVQMTQSILREETSEEDMKDDDGSHGNNEDKDYEPIKSKQNLNASLQCNICQVVFLKIIDLKHHRKIHIKEKLSCQECGKLLAGYPNLLQHVRAVHKKERPFKCDTCSKTFSSASHLTTHNEKHLTNEQKLLQCDKCEKRFAHTTSLKAHQRMSHREKLYSCETCGKSFPQKSNLVVHLRCHTGEKPYQCDECGKTFSQLSSLRSHKFIHTGEKPYKCTQCEFAFVRADDLRAHIRRHTGEKPYQCEICGKRFSKNQQLADHKRHHTGDKRYKCKLCGGTFFKSGHLKRHMTIHSGEKNYECSVCGKKVNRSDNLKTHMKIHRKDIEGLQKKEKVTSKSTMVIDPMQNVTSHAMVPLSQPTNHPVLIQSCDINYQQYRHTDTDRMFVEPIAIQSAIDTIGGLSHEQW</sequence>
<dbReference type="GeneID" id="102809632"/>
<accession>A0ABM0M3C5</accession>
<organism evidence="6 7">
    <name type="scientific">Saccoglossus kowalevskii</name>
    <name type="common">Acorn worm</name>
    <dbReference type="NCBI Taxonomy" id="10224"/>
    <lineage>
        <taxon>Eukaryota</taxon>
        <taxon>Metazoa</taxon>
        <taxon>Hemichordata</taxon>
        <taxon>Enteropneusta</taxon>
        <taxon>Harrimaniidae</taxon>
        <taxon>Saccoglossus</taxon>
    </lineage>
</organism>
<dbReference type="RefSeq" id="XP_006814516.1">
    <property type="nucleotide sequence ID" value="XM_006814453.1"/>
</dbReference>
<evidence type="ECO:0000259" key="5">
    <source>
        <dbReference type="PROSITE" id="PS50157"/>
    </source>
</evidence>
<dbReference type="PROSITE" id="PS00028">
    <property type="entry name" value="ZINC_FINGER_C2H2_1"/>
    <property type="match status" value="10"/>
</dbReference>
<feature type="compositionally biased region" description="Basic residues" evidence="4">
    <location>
        <begin position="77"/>
        <end position="92"/>
    </location>
</feature>
<dbReference type="PANTHER" id="PTHR23234:SF10">
    <property type="entry name" value="RIKEN CDNA 6720489N17 GENE-RELATED"/>
    <property type="match status" value="1"/>
</dbReference>
<feature type="domain" description="C2H2-type" evidence="5">
    <location>
        <begin position="194"/>
        <end position="221"/>
    </location>
</feature>
<feature type="domain" description="C2H2-type" evidence="5">
    <location>
        <begin position="308"/>
        <end position="335"/>
    </location>
</feature>
<gene>
    <name evidence="7" type="primary">LOC102809632</name>
</gene>
<feature type="domain" description="C2H2-type" evidence="5">
    <location>
        <begin position="364"/>
        <end position="391"/>
    </location>
</feature>
<keyword evidence="6" id="KW-1185">Reference proteome</keyword>
<evidence type="ECO:0000256" key="4">
    <source>
        <dbReference type="SAM" id="MobiDB-lite"/>
    </source>
</evidence>
<dbReference type="SUPFAM" id="SSF57667">
    <property type="entry name" value="beta-beta-alpha zinc fingers"/>
    <property type="match status" value="5"/>
</dbReference>
<reference evidence="7" key="1">
    <citation type="submission" date="2025-08" db="UniProtKB">
        <authorList>
            <consortium name="RefSeq"/>
        </authorList>
    </citation>
    <scope>IDENTIFICATION</scope>
    <source>
        <tissue evidence="7">Testes</tissue>
    </source>
</reference>
<dbReference type="InterPro" id="IPR050758">
    <property type="entry name" value="Znf_C2H2-type"/>
</dbReference>
<feature type="region of interest" description="Disordered" evidence="4">
    <location>
        <begin position="1"/>
        <end position="126"/>
    </location>
</feature>
<feature type="compositionally biased region" description="Basic and acidic residues" evidence="4">
    <location>
        <begin position="113"/>
        <end position="126"/>
    </location>
</feature>
<feature type="non-terminal residue" evidence="7">
    <location>
        <position position="1"/>
    </location>
</feature>
<dbReference type="Pfam" id="PF00096">
    <property type="entry name" value="zf-C2H2"/>
    <property type="match status" value="8"/>
</dbReference>
<feature type="domain" description="C2H2-type" evidence="5">
    <location>
        <begin position="336"/>
        <end position="363"/>
    </location>
</feature>
<evidence type="ECO:0000256" key="1">
    <source>
        <dbReference type="ARBA" id="ARBA00022723"/>
    </source>
</evidence>
<evidence type="ECO:0000256" key="3">
    <source>
        <dbReference type="PROSITE-ProRule" id="PRU00042"/>
    </source>
</evidence>
<dbReference type="InterPro" id="IPR013087">
    <property type="entry name" value="Znf_C2H2_type"/>
</dbReference>
<protein>
    <submittedName>
        <fullName evidence="7">Zinc finger protein 430-like</fullName>
    </submittedName>
</protein>
<keyword evidence="1" id="KW-0479">Metal-binding</keyword>